<keyword evidence="4" id="KW-0598">Phosphotransferase system</keyword>
<dbReference type="NCBIfam" id="TIGR01003">
    <property type="entry name" value="PTS_HPr_family"/>
    <property type="match status" value="1"/>
</dbReference>
<evidence type="ECO:0000256" key="1">
    <source>
        <dbReference type="ARBA" id="ARBA00004496"/>
    </source>
</evidence>
<dbReference type="PANTHER" id="PTHR33705:SF2">
    <property type="entry name" value="PHOSPHOCARRIER PROTEIN NPR"/>
    <property type="match status" value="1"/>
</dbReference>
<dbReference type="PROSITE" id="PS00369">
    <property type="entry name" value="PTS_HPR_HIS"/>
    <property type="match status" value="1"/>
</dbReference>
<comment type="subcellular location">
    <subcellularLocation>
        <location evidence="1">Cytoplasm</location>
    </subcellularLocation>
</comment>
<dbReference type="GO" id="GO:0005737">
    <property type="term" value="C:cytoplasm"/>
    <property type="evidence" value="ECO:0007669"/>
    <property type="project" value="UniProtKB-SubCell"/>
</dbReference>
<reference evidence="6 7" key="1">
    <citation type="submission" date="2019-12" db="EMBL/GenBank/DDBJ databases">
        <title>Genome sequencing and assembly of endphytes of Porphyra tenera.</title>
        <authorList>
            <person name="Park J.M."/>
            <person name="Shin R."/>
            <person name="Jo S.H."/>
        </authorList>
    </citation>
    <scope>NUCLEOTIDE SEQUENCE [LARGE SCALE GENOMIC DNA]</scope>
    <source>
        <strain evidence="6 7">GPM4</strain>
    </source>
</reference>
<dbReference type="InterPro" id="IPR001020">
    <property type="entry name" value="PTS_HPr_His_P_site"/>
</dbReference>
<proteinExistence type="inferred from homology"/>
<evidence type="ECO:0000256" key="3">
    <source>
        <dbReference type="ARBA" id="ARBA00022490"/>
    </source>
</evidence>
<evidence type="ECO:0000256" key="2">
    <source>
        <dbReference type="ARBA" id="ARBA00010736"/>
    </source>
</evidence>
<dbReference type="Pfam" id="PF00381">
    <property type="entry name" value="PTS-HPr"/>
    <property type="match status" value="1"/>
</dbReference>
<dbReference type="Gene3D" id="3.30.1340.10">
    <property type="entry name" value="HPr-like"/>
    <property type="match status" value="1"/>
</dbReference>
<keyword evidence="3" id="KW-0963">Cytoplasm</keyword>
<dbReference type="CDD" id="cd00367">
    <property type="entry name" value="PTS-HPr_like"/>
    <property type="match status" value="1"/>
</dbReference>
<sequence length="92" mass="9854">MSIRLEKSLLIVNKLGLHARAATQLVKLANQFEAEVTIVQGDKSASASSVLGLMMLESGQGKEIQVISEGKDAQQALDAVEELIVGKFNESE</sequence>
<dbReference type="PROSITE" id="PS51350">
    <property type="entry name" value="PTS_HPR_DOM"/>
    <property type="match status" value="1"/>
</dbReference>
<dbReference type="PANTHER" id="PTHR33705">
    <property type="entry name" value="PHOSPHOCARRIER PROTEIN HPR"/>
    <property type="match status" value="1"/>
</dbReference>
<dbReference type="InterPro" id="IPR035895">
    <property type="entry name" value="HPr-like_sf"/>
</dbReference>
<accession>A0A857JLC6</accession>
<dbReference type="SUPFAM" id="SSF55594">
    <property type="entry name" value="HPr-like"/>
    <property type="match status" value="1"/>
</dbReference>
<evidence type="ECO:0000313" key="6">
    <source>
        <dbReference type="EMBL" id="QHJ11767.1"/>
    </source>
</evidence>
<evidence type="ECO:0000313" key="7">
    <source>
        <dbReference type="Proteomes" id="UP000464524"/>
    </source>
</evidence>
<evidence type="ECO:0000256" key="4">
    <source>
        <dbReference type="ARBA" id="ARBA00022683"/>
    </source>
</evidence>
<dbReference type="InterPro" id="IPR050399">
    <property type="entry name" value="HPr"/>
</dbReference>
<gene>
    <name evidence="6" type="ORF">FX988_02003</name>
</gene>
<keyword evidence="7" id="KW-1185">Reference proteome</keyword>
<comment type="similarity">
    <text evidence="2">Belongs to the HPr family.</text>
</comment>
<dbReference type="Proteomes" id="UP000464524">
    <property type="component" value="Chromosome"/>
</dbReference>
<evidence type="ECO:0000259" key="5">
    <source>
        <dbReference type="PROSITE" id="PS51350"/>
    </source>
</evidence>
<dbReference type="PRINTS" id="PR00107">
    <property type="entry name" value="PHOSPHOCPHPR"/>
</dbReference>
<dbReference type="OrthoDB" id="9798965at2"/>
<feature type="domain" description="HPr" evidence="5">
    <location>
        <begin position="4"/>
        <end position="91"/>
    </location>
</feature>
<dbReference type="AlphaFoldDB" id="A0A857JLC6"/>
<dbReference type="KEGG" id="pmes:FX988_02003"/>
<dbReference type="GO" id="GO:0009401">
    <property type="term" value="P:phosphoenolpyruvate-dependent sugar phosphotransferase system"/>
    <property type="evidence" value="ECO:0007669"/>
    <property type="project" value="UniProtKB-KW"/>
</dbReference>
<dbReference type="EMBL" id="CP047656">
    <property type="protein sequence ID" value="QHJ11767.1"/>
    <property type="molecule type" value="Genomic_DNA"/>
</dbReference>
<dbReference type="RefSeq" id="WP_160179563.1">
    <property type="nucleotide sequence ID" value="NZ_CP047656.1"/>
</dbReference>
<protein>
    <submittedName>
        <fullName evidence="6">Phosphocarrier protein NPr</fullName>
    </submittedName>
</protein>
<name>A0A857JLC6_9ALTE</name>
<organism evidence="6 7">
    <name type="scientific">Paraglaciecola mesophila</name>
    <dbReference type="NCBI Taxonomy" id="197222"/>
    <lineage>
        <taxon>Bacteria</taxon>
        <taxon>Pseudomonadati</taxon>
        <taxon>Pseudomonadota</taxon>
        <taxon>Gammaproteobacteria</taxon>
        <taxon>Alteromonadales</taxon>
        <taxon>Alteromonadaceae</taxon>
        <taxon>Paraglaciecola</taxon>
    </lineage>
</organism>
<dbReference type="InterPro" id="IPR000032">
    <property type="entry name" value="HPr-like"/>
</dbReference>